<name>A0A0E9WST0_ANGAN</name>
<evidence type="ECO:0000313" key="2">
    <source>
        <dbReference type="EMBL" id="JAH92605.1"/>
    </source>
</evidence>
<sequence length="58" mass="7043">MALVLLSELLWTYSCTVLLAWLFFDLTGVTMEKAFRTRTYILFQFRKWKSLFCWRSPN</sequence>
<reference evidence="2" key="2">
    <citation type="journal article" date="2015" name="Fish Shellfish Immunol.">
        <title>Early steps in the European eel (Anguilla anguilla)-Vibrio vulnificus interaction in the gills: Role of the RtxA13 toxin.</title>
        <authorList>
            <person name="Callol A."/>
            <person name="Pajuelo D."/>
            <person name="Ebbesson L."/>
            <person name="Teles M."/>
            <person name="MacKenzie S."/>
            <person name="Amaro C."/>
        </authorList>
    </citation>
    <scope>NUCLEOTIDE SEQUENCE</scope>
</reference>
<feature type="transmembrane region" description="Helical" evidence="1">
    <location>
        <begin position="6"/>
        <end position="24"/>
    </location>
</feature>
<evidence type="ECO:0000256" key="1">
    <source>
        <dbReference type="SAM" id="Phobius"/>
    </source>
</evidence>
<organism evidence="2">
    <name type="scientific">Anguilla anguilla</name>
    <name type="common">European freshwater eel</name>
    <name type="synonym">Muraena anguilla</name>
    <dbReference type="NCBI Taxonomy" id="7936"/>
    <lineage>
        <taxon>Eukaryota</taxon>
        <taxon>Metazoa</taxon>
        <taxon>Chordata</taxon>
        <taxon>Craniata</taxon>
        <taxon>Vertebrata</taxon>
        <taxon>Euteleostomi</taxon>
        <taxon>Actinopterygii</taxon>
        <taxon>Neopterygii</taxon>
        <taxon>Teleostei</taxon>
        <taxon>Anguilliformes</taxon>
        <taxon>Anguillidae</taxon>
        <taxon>Anguilla</taxon>
    </lineage>
</organism>
<keyword evidence="1" id="KW-1133">Transmembrane helix</keyword>
<dbReference type="AlphaFoldDB" id="A0A0E9WST0"/>
<reference evidence="2" key="1">
    <citation type="submission" date="2014-11" db="EMBL/GenBank/DDBJ databases">
        <authorList>
            <person name="Amaro Gonzalez C."/>
        </authorList>
    </citation>
    <scope>NUCLEOTIDE SEQUENCE</scope>
</reference>
<proteinExistence type="predicted"/>
<keyword evidence="1" id="KW-0812">Transmembrane</keyword>
<dbReference type="EMBL" id="GBXM01015972">
    <property type="protein sequence ID" value="JAH92605.1"/>
    <property type="molecule type" value="Transcribed_RNA"/>
</dbReference>
<accession>A0A0E9WST0</accession>
<protein>
    <submittedName>
        <fullName evidence="2">Uncharacterized protein</fullName>
    </submittedName>
</protein>
<keyword evidence="1" id="KW-0472">Membrane</keyword>